<name>A0ABW0BVQ5_9BACT</name>
<comment type="similarity">
    <text evidence="1">Belongs to the ROK (NagC/XylR) family.</text>
</comment>
<evidence type="ECO:0000313" key="3">
    <source>
        <dbReference type="Proteomes" id="UP001596163"/>
    </source>
</evidence>
<dbReference type="EMBL" id="JBHSKS010000003">
    <property type="protein sequence ID" value="MFC5191114.1"/>
    <property type="molecule type" value="Genomic_DNA"/>
</dbReference>
<evidence type="ECO:0000313" key="2">
    <source>
        <dbReference type="EMBL" id="MFC5191114.1"/>
    </source>
</evidence>
<dbReference type="RefSeq" id="WP_377912863.1">
    <property type="nucleotide sequence ID" value="NZ_JBHSKS010000003.1"/>
</dbReference>
<evidence type="ECO:0000256" key="1">
    <source>
        <dbReference type="ARBA" id="ARBA00006479"/>
    </source>
</evidence>
<dbReference type="InterPro" id="IPR000600">
    <property type="entry name" value="ROK"/>
</dbReference>
<dbReference type="Gene3D" id="3.30.420.40">
    <property type="match status" value="3"/>
</dbReference>
<dbReference type="PANTHER" id="PTHR18964">
    <property type="entry name" value="ROK (REPRESSOR, ORF, KINASE) FAMILY"/>
    <property type="match status" value="1"/>
</dbReference>
<proteinExistence type="inferred from homology"/>
<sequence length="286" mass="30766">MKIISADIGGTHISVASVSWTAGLATVGEPYHHDIDTSQPAQNIIDDWSDAIQKVRGNQSDFLLSISMPGPYDYENGISLIKTQGKMKALYGLSVKNLLAQRLGIPPEFIVFTNDAESFLVGEGLVGAGRGCEKLMGLTLGTGLGSAIKIEEVTKDAKLWTAPFRTGIAEDFLGTQWFVNQAKYNYGISIKGVKDLVSPAVDPHISSTVFFEFGRSLGEFLLPYVAKLQIQKVILGGKISLSGDLFIPSAKNYLGQFGVDVPIELSKLGEHAALIGASSVFFTKCF</sequence>
<accession>A0ABW0BVQ5</accession>
<dbReference type="Proteomes" id="UP001596163">
    <property type="component" value="Unassembled WGS sequence"/>
</dbReference>
<dbReference type="InterPro" id="IPR043129">
    <property type="entry name" value="ATPase_NBD"/>
</dbReference>
<protein>
    <submittedName>
        <fullName evidence="2">ROK family protein</fullName>
    </submittedName>
</protein>
<dbReference type="PANTHER" id="PTHR18964:SF149">
    <property type="entry name" value="BIFUNCTIONAL UDP-N-ACETYLGLUCOSAMINE 2-EPIMERASE_N-ACETYLMANNOSAMINE KINASE"/>
    <property type="match status" value="1"/>
</dbReference>
<gene>
    <name evidence="2" type="ORF">ACFPIK_05000</name>
</gene>
<dbReference type="Pfam" id="PF00480">
    <property type="entry name" value="ROK"/>
    <property type="match status" value="1"/>
</dbReference>
<dbReference type="CDD" id="cd23763">
    <property type="entry name" value="ASKHA_ATPase_ROK"/>
    <property type="match status" value="1"/>
</dbReference>
<keyword evidence="3" id="KW-1185">Reference proteome</keyword>
<organism evidence="2 3">
    <name type="scientific">Algoriphagus aquatilis</name>
    <dbReference type="NCBI Taxonomy" id="490186"/>
    <lineage>
        <taxon>Bacteria</taxon>
        <taxon>Pseudomonadati</taxon>
        <taxon>Bacteroidota</taxon>
        <taxon>Cytophagia</taxon>
        <taxon>Cytophagales</taxon>
        <taxon>Cyclobacteriaceae</taxon>
        <taxon>Algoriphagus</taxon>
    </lineage>
</organism>
<comment type="caution">
    <text evidence="2">The sequence shown here is derived from an EMBL/GenBank/DDBJ whole genome shotgun (WGS) entry which is preliminary data.</text>
</comment>
<dbReference type="SUPFAM" id="SSF53067">
    <property type="entry name" value="Actin-like ATPase domain"/>
    <property type="match status" value="1"/>
</dbReference>
<reference evidence="3" key="1">
    <citation type="journal article" date="2019" name="Int. J. Syst. Evol. Microbiol.">
        <title>The Global Catalogue of Microorganisms (GCM) 10K type strain sequencing project: providing services to taxonomists for standard genome sequencing and annotation.</title>
        <authorList>
            <consortium name="The Broad Institute Genomics Platform"/>
            <consortium name="The Broad Institute Genome Sequencing Center for Infectious Disease"/>
            <person name="Wu L."/>
            <person name="Ma J."/>
        </authorList>
    </citation>
    <scope>NUCLEOTIDE SEQUENCE [LARGE SCALE GENOMIC DNA]</scope>
    <source>
        <strain evidence="3">CGMCC 1.7030</strain>
    </source>
</reference>